<organism evidence="1 2">
    <name type="scientific">Vibrio agarivorans</name>
    <dbReference type="NCBI Taxonomy" id="153622"/>
    <lineage>
        <taxon>Bacteria</taxon>
        <taxon>Pseudomonadati</taxon>
        <taxon>Pseudomonadota</taxon>
        <taxon>Gammaproteobacteria</taxon>
        <taxon>Vibrionales</taxon>
        <taxon>Vibrionaceae</taxon>
        <taxon>Vibrio</taxon>
    </lineage>
</organism>
<dbReference type="EMBL" id="JAUEOZ010000002">
    <property type="protein sequence ID" value="MDN2482984.1"/>
    <property type="molecule type" value="Genomic_DNA"/>
</dbReference>
<dbReference type="Proteomes" id="UP001169719">
    <property type="component" value="Unassembled WGS sequence"/>
</dbReference>
<evidence type="ECO:0000313" key="1">
    <source>
        <dbReference type="EMBL" id="MDN2482984.1"/>
    </source>
</evidence>
<dbReference type="SUPFAM" id="SSF52540">
    <property type="entry name" value="P-loop containing nucleoside triphosphate hydrolases"/>
    <property type="match status" value="1"/>
</dbReference>
<proteinExistence type="predicted"/>
<dbReference type="Pfam" id="PF13671">
    <property type="entry name" value="AAA_33"/>
    <property type="match status" value="1"/>
</dbReference>
<dbReference type="Gene3D" id="3.40.50.300">
    <property type="entry name" value="P-loop containing nucleotide triphosphate hydrolases"/>
    <property type="match status" value="1"/>
</dbReference>
<keyword evidence="2" id="KW-1185">Reference proteome</keyword>
<gene>
    <name evidence="1" type="ORF">QWJ08_16705</name>
</gene>
<name>A0ABT7Y4K6_9VIBR</name>
<comment type="caution">
    <text evidence="1">The sequence shown here is derived from an EMBL/GenBank/DDBJ whole genome shotgun (WGS) entry which is preliminary data.</text>
</comment>
<sequence>MSKVYFICGFIGSGKSTYAAKLTRDLGAFCFTPDEWMIPLFGEHMEREVFDARMSALTELFDRCAERLLELGVPVVFDYGYWNRPERDKARDWAKQRGIDFEMIYLDVDFATCQSRAFARNEIRGEQAYEMTPEMLELFWSWFDAPASDEECTRLANM</sequence>
<accession>A0ABT7Y4K6</accession>
<dbReference type="InterPro" id="IPR027417">
    <property type="entry name" value="P-loop_NTPase"/>
</dbReference>
<dbReference type="RefSeq" id="WP_289963036.1">
    <property type="nucleotide sequence ID" value="NZ_JAUEOZ010000002.1"/>
</dbReference>
<protein>
    <submittedName>
        <fullName evidence="1">AAA family ATPase</fullName>
    </submittedName>
</protein>
<reference evidence="1" key="1">
    <citation type="submission" date="2024-05" db="EMBL/GenBank/DDBJ databases">
        <title>Genome Sequences of Four Agar- Degrading Marine Bacteria.</title>
        <authorList>
            <person name="Phillips E.K."/>
            <person name="Shaffer J.C."/>
            <person name="Henson M.W."/>
            <person name="Temperton B."/>
            <person name="Thrash C.J."/>
            <person name="Martin M.O."/>
        </authorList>
    </citation>
    <scope>NUCLEOTIDE SEQUENCE</scope>
    <source>
        <strain evidence="1">EKP203</strain>
    </source>
</reference>
<evidence type="ECO:0000313" key="2">
    <source>
        <dbReference type="Proteomes" id="UP001169719"/>
    </source>
</evidence>